<name>L0W9E8_9GAMM</name>
<dbReference type="eggNOG" id="COG2198">
    <property type="taxonomic scope" value="Bacteria"/>
</dbReference>
<keyword evidence="1" id="KW-0902">Two-component regulatory system</keyword>
<dbReference type="CDD" id="cd00088">
    <property type="entry name" value="HPT"/>
    <property type="match status" value="1"/>
</dbReference>
<evidence type="ECO:0000259" key="3">
    <source>
        <dbReference type="PROSITE" id="PS50894"/>
    </source>
</evidence>
<sequence>MQDVPILDNDIISELRDIMGDDFEMLVLSFQRDGEQRLAALHKALKDNDSDVLRRQAHSFKGSSGNLGALQVSRLCMTIEQHAADGDLAPLPALVEQLESAFSRACEALEGL</sequence>
<dbReference type="Proteomes" id="UP000010164">
    <property type="component" value="Unassembled WGS sequence"/>
</dbReference>
<accession>L0W9E8</accession>
<dbReference type="SMART" id="SM00073">
    <property type="entry name" value="HPT"/>
    <property type="match status" value="1"/>
</dbReference>
<dbReference type="STRING" id="1177179.A11A3_13143"/>
<evidence type="ECO:0000256" key="2">
    <source>
        <dbReference type="PROSITE-ProRule" id="PRU00110"/>
    </source>
</evidence>
<gene>
    <name evidence="4" type="ORF">A11A3_13143</name>
</gene>
<dbReference type="AlphaFoldDB" id="L0W9E8"/>
<protein>
    <submittedName>
        <fullName evidence="4">Two-component hybrid sensor and regulator</fullName>
    </submittedName>
</protein>
<feature type="modified residue" description="Phosphohistidine" evidence="2">
    <location>
        <position position="58"/>
    </location>
</feature>
<dbReference type="GO" id="GO:0000160">
    <property type="term" value="P:phosphorelay signal transduction system"/>
    <property type="evidence" value="ECO:0007669"/>
    <property type="project" value="UniProtKB-KW"/>
</dbReference>
<evidence type="ECO:0000256" key="1">
    <source>
        <dbReference type="ARBA" id="ARBA00023012"/>
    </source>
</evidence>
<dbReference type="EMBL" id="AMRJ01000023">
    <property type="protein sequence ID" value="EKF73576.1"/>
    <property type="molecule type" value="Genomic_DNA"/>
</dbReference>
<dbReference type="InterPro" id="IPR036641">
    <property type="entry name" value="HPT_dom_sf"/>
</dbReference>
<dbReference type="SUPFAM" id="SSF47226">
    <property type="entry name" value="Histidine-containing phosphotransfer domain, HPT domain"/>
    <property type="match status" value="1"/>
</dbReference>
<dbReference type="InterPro" id="IPR008207">
    <property type="entry name" value="Sig_transdc_His_kin_Hpt_dom"/>
</dbReference>
<organism evidence="4 5">
    <name type="scientific">Alcanivorax hongdengensis A-11-3</name>
    <dbReference type="NCBI Taxonomy" id="1177179"/>
    <lineage>
        <taxon>Bacteria</taxon>
        <taxon>Pseudomonadati</taxon>
        <taxon>Pseudomonadota</taxon>
        <taxon>Gammaproteobacteria</taxon>
        <taxon>Oceanospirillales</taxon>
        <taxon>Alcanivoracaceae</taxon>
        <taxon>Alcanivorax</taxon>
    </lineage>
</organism>
<keyword evidence="5" id="KW-1185">Reference proteome</keyword>
<proteinExistence type="predicted"/>
<reference evidence="4 5" key="1">
    <citation type="journal article" date="2012" name="J. Bacteriol.">
        <title>Genome Sequence of the Alkane-Degrading Bacterium Alcanivorax hongdengensis Type Strain A-11-3.</title>
        <authorList>
            <person name="Lai Q."/>
            <person name="Shao Z."/>
        </authorList>
    </citation>
    <scope>NUCLEOTIDE SEQUENCE [LARGE SCALE GENOMIC DNA]</scope>
    <source>
        <strain evidence="4 5">A-11-3</strain>
    </source>
</reference>
<comment type="caution">
    <text evidence="4">The sequence shown here is derived from an EMBL/GenBank/DDBJ whole genome shotgun (WGS) entry which is preliminary data.</text>
</comment>
<dbReference type="Gene3D" id="1.20.120.160">
    <property type="entry name" value="HPT domain"/>
    <property type="match status" value="1"/>
</dbReference>
<evidence type="ECO:0000313" key="4">
    <source>
        <dbReference type="EMBL" id="EKF73576.1"/>
    </source>
</evidence>
<evidence type="ECO:0000313" key="5">
    <source>
        <dbReference type="Proteomes" id="UP000010164"/>
    </source>
</evidence>
<dbReference type="PATRIC" id="fig|1177179.3.peg.2612"/>
<keyword evidence="2" id="KW-0597">Phosphoprotein</keyword>
<dbReference type="RefSeq" id="WP_008929799.1">
    <property type="nucleotide sequence ID" value="NZ_AMRJ01000023.1"/>
</dbReference>
<dbReference type="Pfam" id="PF01627">
    <property type="entry name" value="Hpt"/>
    <property type="match status" value="1"/>
</dbReference>
<feature type="domain" description="HPt" evidence="3">
    <location>
        <begin position="19"/>
        <end position="112"/>
    </location>
</feature>
<dbReference type="PROSITE" id="PS50894">
    <property type="entry name" value="HPT"/>
    <property type="match status" value="1"/>
</dbReference>
<dbReference type="GO" id="GO:0004672">
    <property type="term" value="F:protein kinase activity"/>
    <property type="evidence" value="ECO:0007669"/>
    <property type="project" value="UniProtKB-ARBA"/>
</dbReference>